<protein>
    <submittedName>
        <fullName evidence="2">Uncharacterized protein</fullName>
    </submittedName>
</protein>
<accession>A0A6S4PCS5</accession>
<dbReference type="KEGG" id="vg:55412499"/>
<dbReference type="GeneID" id="55412499"/>
<evidence type="ECO:0000313" key="3">
    <source>
        <dbReference type="Proteomes" id="UP000504827"/>
    </source>
</evidence>
<feature type="transmembrane region" description="Helical" evidence="1">
    <location>
        <begin position="30"/>
        <end position="51"/>
    </location>
</feature>
<evidence type="ECO:0000256" key="1">
    <source>
        <dbReference type="SAM" id="Phobius"/>
    </source>
</evidence>
<sequence>MQILIFLSLLIISITGFVLGLIFNDHLLMTLSWISSVSFFLFTILNAFGVIDN</sequence>
<keyword evidence="3" id="KW-1185">Reference proteome</keyword>
<name>A0A6S4PCS5_9CAUD</name>
<reference evidence="2 3" key="1">
    <citation type="journal article" date="2013" name="PLoS Genet.">
        <title>Expanding the Marine Virosphere Using Metagenomics.</title>
        <authorList>
            <person name="Mizuno C.M."/>
            <person name="Rodriguez-Valera F."/>
            <person name="Kimes N.E."/>
            <person name="Ghai R."/>
        </authorList>
    </citation>
    <scope>NUCLEOTIDE SEQUENCE [LARGE SCALE GENOMIC DNA]</scope>
    <source>
        <strain evidence="2">UvMED-CGR-U-MedDCM-OCT-S35-C6</strain>
    </source>
</reference>
<evidence type="ECO:0000313" key="2">
    <source>
        <dbReference type="EMBL" id="BAQ94177.1"/>
    </source>
</evidence>
<proteinExistence type="predicted"/>
<dbReference type="Proteomes" id="UP000504827">
    <property type="component" value="Segment"/>
</dbReference>
<keyword evidence="1" id="KW-0812">Transmembrane</keyword>
<keyword evidence="1" id="KW-1133">Transmembrane helix</keyword>
<keyword evidence="1" id="KW-0472">Membrane</keyword>
<dbReference type="EMBL" id="AP013542">
    <property type="protein sequence ID" value="BAQ94177.1"/>
    <property type="molecule type" value="Genomic_DNA"/>
</dbReference>
<dbReference type="RefSeq" id="YP_010761269.1">
    <property type="nucleotide sequence ID" value="NC_047702.1"/>
</dbReference>
<organism evidence="2 3">
    <name type="scientific">uncultured phage_MedDCM-OCT-S35-C6</name>
    <dbReference type="NCBI Taxonomy" id="2741075"/>
    <lineage>
        <taxon>Viruses</taxon>
        <taxon>Duplodnaviria</taxon>
        <taxon>Heunggongvirae</taxon>
        <taxon>Uroviricota</taxon>
        <taxon>Caudoviricetes</taxon>
        <taxon>Autographivirales</taxon>
        <taxon>Pelagivirus</taxon>
        <taxon>Pelagivirus S35C6</taxon>
    </lineage>
</organism>